<comment type="caution">
    <text evidence="2">The sequence shown here is derived from an EMBL/GenBank/DDBJ whole genome shotgun (WGS) entry which is preliminary data.</text>
</comment>
<sequence length="192" mass="20519">MTTEMHFNSHVRRIIGATVALVNALSPGEDGGRAVAEPAGAPLRDAVRVALTAAGYDSSPTQQQAQSLLPHVRRARSVFGQLDGDDLAGAAELVNRMLRDTRARPELDLRPDGGYGLHFHGPDDSFERGWAAGIAAGLAMAIGGDLGSRLGVCAAPACDRVYVDLSKNAHRRFCSTRCQNRVKAAAHRARRR</sequence>
<keyword evidence="3" id="KW-1185">Reference proteome</keyword>
<dbReference type="PANTHER" id="PTHR35525:SF3">
    <property type="entry name" value="BLL6575 PROTEIN"/>
    <property type="match status" value="1"/>
</dbReference>
<dbReference type="SUPFAM" id="SSF160904">
    <property type="entry name" value="Jann2411-like"/>
    <property type="match status" value="1"/>
</dbReference>
<dbReference type="InterPro" id="IPR021005">
    <property type="entry name" value="Znf_CGNR"/>
</dbReference>
<reference evidence="2 3" key="1">
    <citation type="submission" date="2019-06" db="EMBL/GenBank/DDBJ databases">
        <title>Sequencing the genomes of 1000 actinobacteria strains.</title>
        <authorList>
            <person name="Klenk H.-P."/>
        </authorList>
    </citation>
    <scope>NUCLEOTIDE SEQUENCE [LARGE SCALE GENOMIC DNA]</scope>
    <source>
        <strain evidence="2 3">DSM 24617</strain>
    </source>
</reference>
<dbReference type="InterPro" id="IPR023286">
    <property type="entry name" value="ABATE_dom_sf"/>
</dbReference>
<dbReference type="PANTHER" id="PTHR35525">
    <property type="entry name" value="BLL6575 PROTEIN"/>
    <property type="match status" value="1"/>
</dbReference>
<dbReference type="AlphaFoldDB" id="A0A542X8Y6"/>
<dbReference type="Pfam" id="PF11706">
    <property type="entry name" value="zf-CGNR"/>
    <property type="match status" value="1"/>
</dbReference>
<gene>
    <name evidence="2" type="ORF">FB554_0336</name>
</gene>
<evidence type="ECO:0000313" key="2">
    <source>
        <dbReference type="EMBL" id="TQL32216.1"/>
    </source>
</evidence>
<organism evidence="2 3">
    <name type="scientific">Barrientosiimonas humi</name>
    <dbReference type="NCBI Taxonomy" id="999931"/>
    <lineage>
        <taxon>Bacteria</taxon>
        <taxon>Bacillati</taxon>
        <taxon>Actinomycetota</taxon>
        <taxon>Actinomycetes</taxon>
        <taxon>Micrococcales</taxon>
        <taxon>Dermacoccaceae</taxon>
        <taxon>Barrientosiimonas</taxon>
    </lineage>
</organism>
<dbReference type="EMBL" id="VFOK01000001">
    <property type="protein sequence ID" value="TQL32216.1"/>
    <property type="molecule type" value="Genomic_DNA"/>
</dbReference>
<protein>
    <submittedName>
        <fullName evidence="2">CGNR zinc finger protein</fullName>
    </submittedName>
</protein>
<dbReference type="Gene3D" id="1.10.3300.10">
    <property type="entry name" value="Jann2411-like domain"/>
    <property type="match status" value="1"/>
</dbReference>
<dbReference type="InterPro" id="IPR010852">
    <property type="entry name" value="ABATE"/>
</dbReference>
<feature type="domain" description="Zinc finger CGNR" evidence="1">
    <location>
        <begin position="149"/>
        <end position="191"/>
    </location>
</feature>
<dbReference type="Proteomes" id="UP000318336">
    <property type="component" value="Unassembled WGS sequence"/>
</dbReference>
<evidence type="ECO:0000313" key="3">
    <source>
        <dbReference type="Proteomes" id="UP000318336"/>
    </source>
</evidence>
<accession>A0A542X8Y6</accession>
<proteinExistence type="predicted"/>
<evidence type="ECO:0000259" key="1">
    <source>
        <dbReference type="Pfam" id="PF11706"/>
    </source>
</evidence>
<name>A0A542X8Y6_9MICO</name>